<evidence type="ECO:0000256" key="2">
    <source>
        <dbReference type="SAM" id="Phobius"/>
    </source>
</evidence>
<keyword evidence="2" id="KW-0472">Membrane</keyword>
<evidence type="ECO:0000256" key="1">
    <source>
        <dbReference type="SAM" id="MobiDB-lite"/>
    </source>
</evidence>
<dbReference type="Gene3D" id="3.30.1390.10">
    <property type="match status" value="1"/>
</dbReference>
<keyword evidence="2" id="KW-0812">Transmembrane</keyword>
<gene>
    <name evidence="3" type="ORF">ACFQ0E_08875</name>
</gene>
<reference evidence="4" key="1">
    <citation type="journal article" date="2019" name="Int. J. Syst. Evol. Microbiol.">
        <title>The Global Catalogue of Microorganisms (GCM) 10K type strain sequencing project: providing services to taxonomists for standard genome sequencing and annotation.</title>
        <authorList>
            <consortium name="The Broad Institute Genomics Platform"/>
            <consortium name="The Broad Institute Genome Sequencing Center for Infectious Disease"/>
            <person name="Wu L."/>
            <person name="Ma J."/>
        </authorList>
    </citation>
    <scope>NUCLEOTIDE SEQUENCE [LARGE SCALE GENOMIC DNA]</scope>
    <source>
        <strain evidence="4">CCUG 55585</strain>
    </source>
</reference>
<evidence type="ECO:0008006" key="5">
    <source>
        <dbReference type="Google" id="ProtNLM"/>
    </source>
</evidence>
<protein>
    <recommendedName>
        <fullName evidence="5">Ribosomal protein L7/L12 C-terminal domain-containing protein</fullName>
    </recommendedName>
</protein>
<keyword evidence="2" id="KW-1133">Transmembrane helix</keyword>
<dbReference type="RefSeq" id="WP_386823298.1">
    <property type="nucleotide sequence ID" value="NZ_JBHTIF010000001.1"/>
</dbReference>
<feature type="compositionally biased region" description="Basic and acidic residues" evidence="1">
    <location>
        <begin position="62"/>
        <end position="78"/>
    </location>
</feature>
<feature type="region of interest" description="Disordered" evidence="1">
    <location>
        <begin position="50"/>
        <end position="90"/>
    </location>
</feature>
<proteinExistence type="predicted"/>
<keyword evidence="4" id="KW-1185">Reference proteome</keyword>
<evidence type="ECO:0000313" key="4">
    <source>
        <dbReference type="Proteomes" id="UP001597110"/>
    </source>
</evidence>
<feature type="transmembrane region" description="Helical" evidence="2">
    <location>
        <begin position="99"/>
        <end position="116"/>
    </location>
</feature>
<organism evidence="3 4">
    <name type="scientific">Lysobacter brunescens</name>
    <dbReference type="NCBI Taxonomy" id="262323"/>
    <lineage>
        <taxon>Bacteria</taxon>
        <taxon>Pseudomonadati</taxon>
        <taxon>Pseudomonadota</taxon>
        <taxon>Gammaproteobacteria</taxon>
        <taxon>Lysobacterales</taxon>
        <taxon>Lysobacteraceae</taxon>
        <taxon>Lysobacter</taxon>
    </lineage>
</organism>
<dbReference type="EMBL" id="JBHTIF010000001">
    <property type="protein sequence ID" value="MFD0725712.1"/>
    <property type="molecule type" value="Genomic_DNA"/>
</dbReference>
<comment type="caution">
    <text evidence="3">The sequence shown here is derived from an EMBL/GenBank/DDBJ whole genome shotgun (WGS) entry which is preliminary data.</text>
</comment>
<name>A0ABW2YDA7_9GAMM</name>
<dbReference type="Proteomes" id="UP001597110">
    <property type="component" value="Unassembled WGS sequence"/>
</dbReference>
<sequence>MGVQPGVPQAVIDALLRGDKMEAIKLLREATGGDLKSAMEMVQQVAAQVQAAKRSGAHSGPHHQEETAGQRENRERTETLLSGHRTPTVMPGDRGGRGLLVWLVIAMALAAAWVFFAP</sequence>
<evidence type="ECO:0000313" key="3">
    <source>
        <dbReference type="EMBL" id="MFD0725712.1"/>
    </source>
</evidence>
<dbReference type="InterPro" id="IPR014719">
    <property type="entry name" value="Ribosomal_bL12_C/ClpS-like"/>
</dbReference>
<accession>A0ABW2YDA7</accession>